<dbReference type="EMBL" id="CP136920">
    <property type="protein sequence ID" value="WOO43401.1"/>
    <property type="molecule type" value="Genomic_DNA"/>
</dbReference>
<keyword evidence="1" id="KW-0812">Transmembrane</keyword>
<protein>
    <submittedName>
        <fullName evidence="2">Uncharacterized protein</fullName>
    </submittedName>
</protein>
<evidence type="ECO:0000313" key="3">
    <source>
        <dbReference type="Proteomes" id="UP001304300"/>
    </source>
</evidence>
<accession>A0AAQ3LCR5</accession>
<proteinExistence type="predicted"/>
<sequence length="329" mass="37706">MNNKCKIAVFVSTGILTFALGYFSYDSEVRETRIEVVPAKQNTIITEKPQQFEPTLIDEETKKRWQAYDDVEALGSFYQRDQAFSKFRYMLAADAYDTFERIAALPEGHPGEEELHRLLVEYLASTNISQTGYLLEMLKGNSFLYEMTAVGVASVIAQNPLRDNELFQWWSIYPDNIDLAYSTSSAVVDIIRRHESSEEVIIANYERTMALPSGPVRSALMRNVLSTTYPDRFEIAQQLLLRLPQDSEFDDAVGEFAFYASQHDPATSMEWAFTIKAEDARRLATVSIANNWASNDQSSFESWFAENSDSLDEDTLIQIQETVWRHERE</sequence>
<gene>
    <name evidence="2" type="ORF">RZN69_09900</name>
</gene>
<reference evidence="2 3" key="1">
    <citation type="submission" date="2023-10" db="EMBL/GenBank/DDBJ databases">
        <title>Rubellicoccus peritrichatus gen. nov., sp. nov., isolated from an algae of coral reef tank.</title>
        <authorList>
            <person name="Luo J."/>
        </authorList>
    </citation>
    <scope>NUCLEOTIDE SEQUENCE [LARGE SCALE GENOMIC DNA]</scope>
    <source>
        <strain evidence="2 3">CR14</strain>
    </source>
</reference>
<keyword evidence="1" id="KW-0472">Membrane</keyword>
<dbReference type="RefSeq" id="WP_317835952.1">
    <property type="nucleotide sequence ID" value="NZ_CP136920.1"/>
</dbReference>
<feature type="transmembrane region" description="Helical" evidence="1">
    <location>
        <begin position="7"/>
        <end position="25"/>
    </location>
</feature>
<evidence type="ECO:0000313" key="2">
    <source>
        <dbReference type="EMBL" id="WOO43401.1"/>
    </source>
</evidence>
<dbReference type="KEGG" id="puo:RZN69_09900"/>
<dbReference type="AlphaFoldDB" id="A0AAQ3LCR5"/>
<dbReference type="Proteomes" id="UP001304300">
    <property type="component" value="Chromosome"/>
</dbReference>
<keyword evidence="3" id="KW-1185">Reference proteome</keyword>
<evidence type="ECO:0000256" key="1">
    <source>
        <dbReference type="SAM" id="Phobius"/>
    </source>
</evidence>
<keyword evidence="1" id="KW-1133">Transmembrane helix</keyword>
<organism evidence="2 3">
    <name type="scientific">Rubellicoccus peritrichatus</name>
    <dbReference type="NCBI Taxonomy" id="3080537"/>
    <lineage>
        <taxon>Bacteria</taxon>
        <taxon>Pseudomonadati</taxon>
        <taxon>Verrucomicrobiota</taxon>
        <taxon>Opitutia</taxon>
        <taxon>Puniceicoccales</taxon>
        <taxon>Cerasicoccaceae</taxon>
        <taxon>Rubellicoccus</taxon>
    </lineage>
</organism>
<name>A0AAQ3LCR5_9BACT</name>